<feature type="domain" description="Wall-associated receptor kinase" evidence="8">
    <location>
        <begin position="163"/>
        <end position="235"/>
    </location>
</feature>
<gene>
    <name evidence="10" type="ORF">DCAF_LOCUS18481</name>
</gene>
<evidence type="ECO:0000313" key="10">
    <source>
        <dbReference type="EMBL" id="CAK7345819.1"/>
    </source>
</evidence>
<evidence type="ECO:0000256" key="7">
    <source>
        <dbReference type="SAM" id="SignalP"/>
    </source>
</evidence>
<evidence type="ECO:0000256" key="2">
    <source>
        <dbReference type="ARBA" id="ARBA00022527"/>
    </source>
</evidence>
<dbReference type="EMBL" id="CAWUPB010001168">
    <property type="protein sequence ID" value="CAK7345819.1"/>
    <property type="molecule type" value="Genomic_DNA"/>
</dbReference>
<keyword evidence="4 7" id="KW-0732">Signal</keyword>
<evidence type="ECO:0000256" key="4">
    <source>
        <dbReference type="ARBA" id="ARBA00022729"/>
    </source>
</evidence>
<feature type="chain" id="PRO_5043595226" description="EGF-like domain-containing protein" evidence="7">
    <location>
        <begin position="24"/>
        <end position="403"/>
    </location>
</feature>
<proteinExistence type="predicted"/>
<evidence type="ECO:0000313" key="11">
    <source>
        <dbReference type="Proteomes" id="UP001314170"/>
    </source>
</evidence>
<feature type="domain" description="Wall-associated receptor kinase galacturonan-binding" evidence="9">
    <location>
        <begin position="352"/>
        <end position="403"/>
    </location>
</feature>
<dbReference type="AlphaFoldDB" id="A0AAV1S331"/>
<keyword evidence="3" id="KW-0808">Transferase</keyword>
<dbReference type="Gene3D" id="2.10.25.10">
    <property type="entry name" value="Laminin"/>
    <property type="match status" value="1"/>
</dbReference>
<evidence type="ECO:0000256" key="1">
    <source>
        <dbReference type="ARBA" id="ARBA00004479"/>
    </source>
</evidence>
<dbReference type="PROSITE" id="PS01187">
    <property type="entry name" value="EGF_CA"/>
    <property type="match status" value="1"/>
</dbReference>
<dbReference type="PANTHER" id="PTHR33491">
    <property type="entry name" value="OSJNBA0016N04.9 PROTEIN"/>
    <property type="match status" value="1"/>
</dbReference>
<evidence type="ECO:0008006" key="12">
    <source>
        <dbReference type="Google" id="ProtNLM"/>
    </source>
</evidence>
<comment type="caution">
    <text evidence="10">The sequence shown here is derived from an EMBL/GenBank/DDBJ whole genome shotgun (WGS) entry which is preliminary data.</text>
</comment>
<feature type="signal peptide" evidence="7">
    <location>
        <begin position="1"/>
        <end position="23"/>
    </location>
</feature>
<dbReference type="GO" id="GO:0005509">
    <property type="term" value="F:calcium ion binding"/>
    <property type="evidence" value="ECO:0007669"/>
    <property type="project" value="InterPro"/>
</dbReference>
<dbReference type="InterPro" id="IPR018097">
    <property type="entry name" value="EGF_Ca-bd_CS"/>
</dbReference>
<dbReference type="Pfam" id="PF08488">
    <property type="entry name" value="WAK"/>
    <property type="match status" value="1"/>
</dbReference>
<dbReference type="GO" id="GO:0030247">
    <property type="term" value="F:polysaccharide binding"/>
    <property type="evidence" value="ECO:0007669"/>
    <property type="project" value="InterPro"/>
</dbReference>
<evidence type="ECO:0000259" key="8">
    <source>
        <dbReference type="Pfam" id="PF08488"/>
    </source>
</evidence>
<dbReference type="Proteomes" id="UP001314170">
    <property type="component" value="Unassembled WGS sequence"/>
</dbReference>
<dbReference type="Pfam" id="PF13947">
    <property type="entry name" value="GUB_WAK_bind"/>
    <property type="match status" value="2"/>
</dbReference>
<dbReference type="InterPro" id="IPR013695">
    <property type="entry name" value="WAK"/>
</dbReference>
<protein>
    <recommendedName>
        <fullName evidence="12">EGF-like domain-containing protein</fullName>
    </recommendedName>
</protein>
<keyword evidence="5" id="KW-1015">Disulfide bond</keyword>
<dbReference type="GO" id="GO:0016020">
    <property type="term" value="C:membrane"/>
    <property type="evidence" value="ECO:0007669"/>
    <property type="project" value="UniProtKB-SubCell"/>
</dbReference>
<keyword evidence="2" id="KW-0418">Kinase</keyword>
<keyword evidence="6" id="KW-0325">Glycoprotein</keyword>
<accession>A0AAV1S331</accession>
<comment type="subcellular location">
    <subcellularLocation>
        <location evidence="1">Membrane</location>
        <topology evidence="1">Single-pass type I membrane protein</topology>
    </subcellularLocation>
</comment>
<evidence type="ECO:0000256" key="5">
    <source>
        <dbReference type="ARBA" id="ARBA00023157"/>
    </source>
</evidence>
<keyword evidence="11" id="KW-1185">Reference proteome</keyword>
<keyword evidence="2" id="KW-0723">Serine/threonine-protein kinase</keyword>
<reference evidence="10 11" key="1">
    <citation type="submission" date="2024-01" db="EMBL/GenBank/DDBJ databases">
        <authorList>
            <person name="Waweru B."/>
        </authorList>
    </citation>
    <scope>NUCLEOTIDE SEQUENCE [LARGE SCALE GENOMIC DNA]</scope>
</reference>
<name>A0AAV1S331_9ROSI</name>
<dbReference type="CDD" id="cd00054">
    <property type="entry name" value="EGF_CA"/>
    <property type="match status" value="1"/>
</dbReference>
<evidence type="ECO:0000256" key="3">
    <source>
        <dbReference type="ARBA" id="ARBA00022679"/>
    </source>
</evidence>
<feature type="domain" description="Wall-associated receptor kinase galacturonan-binding" evidence="9">
    <location>
        <begin position="31"/>
        <end position="90"/>
    </location>
</feature>
<dbReference type="InterPro" id="IPR025287">
    <property type="entry name" value="WAK_GUB"/>
</dbReference>
<organism evidence="10 11">
    <name type="scientific">Dovyalis caffra</name>
    <dbReference type="NCBI Taxonomy" id="77055"/>
    <lineage>
        <taxon>Eukaryota</taxon>
        <taxon>Viridiplantae</taxon>
        <taxon>Streptophyta</taxon>
        <taxon>Embryophyta</taxon>
        <taxon>Tracheophyta</taxon>
        <taxon>Spermatophyta</taxon>
        <taxon>Magnoliopsida</taxon>
        <taxon>eudicotyledons</taxon>
        <taxon>Gunneridae</taxon>
        <taxon>Pentapetalae</taxon>
        <taxon>rosids</taxon>
        <taxon>fabids</taxon>
        <taxon>Malpighiales</taxon>
        <taxon>Salicaceae</taxon>
        <taxon>Flacourtieae</taxon>
        <taxon>Dovyalis</taxon>
    </lineage>
</organism>
<evidence type="ECO:0000256" key="6">
    <source>
        <dbReference type="ARBA" id="ARBA00023180"/>
    </source>
</evidence>
<evidence type="ECO:0000259" key="9">
    <source>
        <dbReference type="Pfam" id="PF13947"/>
    </source>
</evidence>
<dbReference type="GO" id="GO:0004674">
    <property type="term" value="F:protein serine/threonine kinase activity"/>
    <property type="evidence" value="ECO:0007669"/>
    <property type="project" value="UniProtKB-KW"/>
</dbReference>
<sequence>MAMQVVFQIIFLFWSLNPFLAEAQPITKSGCQDRCGNISIPYPFGMQPGCYLEESFRIDCNSSSTPRLSINGINLELTKISVDSATTIQINFPIIFQNCSNKNSSSNAPVVDMEGSPFAFSTTNRLVAVGCGNLTLLSRNESTVQGCMANCSQNSSAASANTTGCNGINCCQTTIPSDLDFFNATLTDVDDNGKNQCKYAYLVDQNWFFNLSSSSNISVIRDMDFVPVMLDWRIDSGSYEKLVANGSAYNLTYLTSSGTSTCNMTGSQNSSGVLECSCLPGFQGNPYLPDGCHDINECEYADNSYNATCSGDQICINSYGSYTCVKLGSKKSPVKMVLLAEAQVLPLSGIFCGLACGDVSIPYPFGMEKLASCYLEEGYKIHCNSSEIPILSINGADLEVTDI</sequence>